<dbReference type="Proteomes" id="UP000473089">
    <property type="component" value="Unassembled WGS sequence"/>
</dbReference>
<protein>
    <submittedName>
        <fullName evidence="1">Transposase</fullName>
    </submittedName>
</protein>
<evidence type="ECO:0000313" key="1">
    <source>
        <dbReference type="EMBL" id="NFA59472.1"/>
    </source>
</evidence>
<reference evidence="1 2" key="1">
    <citation type="submission" date="2019-02" db="EMBL/GenBank/DDBJ databases">
        <title>Genome sequencing of Clostridium botulinum clinical isolates.</title>
        <authorList>
            <person name="Brunt J."/>
            <person name="Van Vliet A.H.M."/>
            <person name="Stringer S.C."/>
            <person name="Grant K.A."/>
            <person name="Carter A.C."/>
            <person name="Peck M.W."/>
        </authorList>
    </citation>
    <scope>NUCLEOTIDE SEQUENCE [LARGE SCALE GENOMIC DNA]</scope>
    <source>
        <strain evidence="1 2">R1125/03</strain>
    </source>
</reference>
<gene>
    <name evidence="1" type="ORF">EXM42_03395</name>
</gene>
<proteinExistence type="predicted"/>
<evidence type="ECO:0000313" key="2">
    <source>
        <dbReference type="Proteomes" id="UP000473089"/>
    </source>
</evidence>
<accession>A0A6M0SY19</accession>
<dbReference type="EMBL" id="SGJP01000005">
    <property type="protein sequence ID" value="NFA59472.1"/>
    <property type="molecule type" value="Genomic_DNA"/>
</dbReference>
<sequence>MAKSKYETQVKDKLILVEGWARNGLTDEQIAKNLGIAYSTFREYKKKHLALSAALKKGKEVIDFEVESALLKRALGYKYKEVTKELIRDPKTKKEELKITKEVIKEVAPDTTAQIFWLKNRKQQEWRDKRDIEHSGNMKINNPYKDLTTEELKRIAQMSDKDG</sequence>
<dbReference type="AlphaFoldDB" id="A0A6M0SY19"/>
<organism evidence="1 2">
    <name type="scientific">Clostridium botulinum</name>
    <dbReference type="NCBI Taxonomy" id="1491"/>
    <lineage>
        <taxon>Bacteria</taxon>
        <taxon>Bacillati</taxon>
        <taxon>Bacillota</taxon>
        <taxon>Clostridia</taxon>
        <taxon>Eubacteriales</taxon>
        <taxon>Clostridiaceae</taxon>
        <taxon>Clostridium</taxon>
    </lineage>
</organism>
<name>A0A6M0SY19_CLOBO</name>
<comment type="caution">
    <text evidence="1">The sequence shown here is derived from an EMBL/GenBank/DDBJ whole genome shotgun (WGS) entry which is preliminary data.</text>
</comment>